<dbReference type="InterPro" id="IPR049492">
    <property type="entry name" value="BD-FAE-like_dom"/>
</dbReference>
<dbReference type="InterPro" id="IPR029058">
    <property type="entry name" value="AB_hydrolase_fold"/>
</dbReference>
<reference evidence="4 5" key="1">
    <citation type="submission" date="2018-12" db="EMBL/GenBank/DDBJ databases">
        <title>Flammeovirga pectinis sp. nov., isolated from the gut of the Korean scallop, Patinopecten yessoensis.</title>
        <authorList>
            <person name="Bae J.-W."/>
            <person name="Jeong Y.-S."/>
            <person name="Kang W."/>
        </authorList>
    </citation>
    <scope>NUCLEOTIDE SEQUENCE [LARGE SCALE GENOMIC DNA]</scope>
    <source>
        <strain evidence="4 5">L12M1</strain>
    </source>
</reference>
<dbReference type="PANTHER" id="PTHR48081:SF13">
    <property type="entry name" value="ALPHA_BETA HYDROLASE"/>
    <property type="match status" value="1"/>
</dbReference>
<evidence type="ECO:0000313" key="4">
    <source>
        <dbReference type="EMBL" id="AZQ64698.1"/>
    </source>
</evidence>
<feature type="domain" description="BD-FAE-like" evidence="3">
    <location>
        <begin position="68"/>
        <end position="246"/>
    </location>
</feature>
<gene>
    <name evidence="4" type="ORF">EI427_20965</name>
</gene>
<dbReference type="Pfam" id="PF20434">
    <property type="entry name" value="BD-FAE"/>
    <property type="match status" value="1"/>
</dbReference>
<organism evidence="4 5">
    <name type="scientific">Flammeovirga pectinis</name>
    <dbReference type="NCBI Taxonomy" id="2494373"/>
    <lineage>
        <taxon>Bacteria</taxon>
        <taxon>Pseudomonadati</taxon>
        <taxon>Bacteroidota</taxon>
        <taxon>Cytophagia</taxon>
        <taxon>Cytophagales</taxon>
        <taxon>Flammeovirgaceae</taxon>
        <taxon>Flammeovirga</taxon>
    </lineage>
</organism>
<feature type="signal peptide" evidence="2">
    <location>
        <begin position="1"/>
        <end position="22"/>
    </location>
</feature>
<dbReference type="PANTHER" id="PTHR48081">
    <property type="entry name" value="AB HYDROLASE SUPERFAMILY PROTEIN C4A8.06C"/>
    <property type="match status" value="1"/>
</dbReference>
<dbReference type="EMBL" id="CP034563">
    <property type="protein sequence ID" value="AZQ64698.1"/>
    <property type="molecule type" value="Genomic_DNA"/>
</dbReference>
<keyword evidence="1 4" id="KW-0378">Hydrolase</keyword>
<dbReference type="Proteomes" id="UP000267268">
    <property type="component" value="Chromosome 2"/>
</dbReference>
<accession>A0A3Q9FTH8</accession>
<sequence>MMYKRYITILLLLLCTGYISNAQQKKGRSPKKEINVPEGLTYEVLTYRESTPKRATQMAVSYRDDGIKDKPVIVFIHGGGWAKGDKDDVMYQVFNVAKRGFVGVSISYRLISEAPFPACIEDVKQAIRFLKSKEGELPIDVARIGVWGYSAGAHLALMIGLSPDELFKTDEYSAYNTNVKAIMVVSAPTDFVTRREKQGALAFFTKEQNNSESFQESVSPLSYIHQSQPSIYMLHGTADPLVKPFHYKNFEAVCKEKGVDNFELFEFEEGGHMFYFKRNKETKPAFNAFLQEVNETVQ</sequence>
<dbReference type="RefSeq" id="WP_126618654.1">
    <property type="nucleotide sequence ID" value="NZ_CP034563.1"/>
</dbReference>
<dbReference type="SUPFAM" id="SSF53474">
    <property type="entry name" value="alpha/beta-Hydrolases"/>
    <property type="match status" value="1"/>
</dbReference>
<dbReference type="KEGG" id="fll:EI427_20965"/>
<evidence type="ECO:0000259" key="3">
    <source>
        <dbReference type="Pfam" id="PF20434"/>
    </source>
</evidence>
<dbReference type="InterPro" id="IPR050300">
    <property type="entry name" value="GDXG_lipolytic_enzyme"/>
</dbReference>
<dbReference type="OrthoDB" id="9777975at2"/>
<dbReference type="Gene3D" id="3.40.50.1820">
    <property type="entry name" value="alpha/beta hydrolase"/>
    <property type="match status" value="1"/>
</dbReference>
<dbReference type="AlphaFoldDB" id="A0A3Q9FTH8"/>
<keyword evidence="2" id="KW-0732">Signal</keyword>
<name>A0A3Q9FTH8_9BACT</name>
<evidence type="ECO:0000256" key="2">
    <source>
        <dbReference type="SAM" id="SignalP"/>
    </source>
</evidence>
<keyword evidence="5" id="KW-1185">Reference proteome</keyword>
<evidence type="ECO:0000313" key="5">
    <source>
        <dbReference type="Proteomes" id="UP000267268"/>
    </source>
</evidence>
<proteinExistence type="predicted"/>
<protein>
    <submittedName>
        <fullName evidence="4">Alpha/beta hydrolase</fullName>
    </submittedName>
</protein>
<feature type="chain" id="PRO_5018605462" evidence="2">
    <location>
        <begin position="23"/>
        <end position="298"/>
    </location>
</feature>
<evidence type="ECO:0000256" key="1">
    <source>
        <dbReference type="ARBA" id="ARBA00022801"/>
    </source>
</evidence>
<dbReference type="GO" id="GO:0016787">
    <property type="term" value="F:hydrolase activity"/>
    <property type="evidence" value="ECO:0007669"/>
    <property type="project" value="UniProtKB-KW"/>
</dbReference>